<gene>
    <name evidence="2" type="ORF">K7G82_21725</name>
</gene>
<comment type="similarity">
    <text evidence="1">Belongs to the HyuE racemase family.</text>
</comment>
<dbReference type="Pfam" id="PF01177">
    <property type="entry name" value="Asp_Glu_race"/>
    <property type="match status" value="1"/>
</dbReference>
<proteinExistence type="inferred from homology"/>
<reference evidence="2 3" key="1">
    <citation type="submission" date="2021-08" db="EMBL/GenBank/DDBJ databases">
        <authorList>
            <person name="Tuo L."/>
        </authorList>
    </citation>
    <scope>NUCLEOTIDE SEQUENCE [LARGE SCALE GENOMIC DNA]</scope>
    <source>
        <strain evidence="2 3">JCM 31229</strain>
    </source>
</reference>
<accession>A0ABS7PY83</accession>
<dbReference type="PANTHER" id="PTHR28047">
    <property type="entry name" value="PROTEIN DCG1"/>
    <property type="match status" value="1"/>
</dbReference>
<dbReference type="EMBL" id="JAINVV010000011">
    <property type="protein sequence ID" value="MBY8824939.1"/>
    <property type="molecule type" value="Genomic_DNA"/>
</dbReference>
<dbReference type="RefSeq" id="WP_222992049.1">
    <property type="nucleotide sequence ID" value="NZ_JAINVV010000011.1"/>
</dbReference>
<dbReference type="PANTHER" id="PTHR28047:SF5">
    <property type="entry name" value="PROTEIN DCG1"/>
    <property type="match status" value="1"/>
</dbReference>
<dbReference type="InterPro" id="IPR052186">
    <property type="entry name" value="Hydantoin_racemase-like"/>
</dbReference>
<protein>
    <submittedName>
        <fullName evidence="2">Aspartate/glutamate racemase family protein</fullName>
    </submittedName>
</protein>
<name>A0ABS7PY83_9SPHN</name>
<sequence length="245" mass="26010">MIHIRVLVPVTTTAVRQAGDVEHLAQPGVRYSIAFIETGPTSIESRFDEVFAVPAMVALALEAEAEGVDALVIDCMGDPGLAALREAVSIPVVGVAQSAMAALSSLAHNFGIVSTSPSTRGIFRDLVAIYGHERHFVGARSISIPVLDLKTHGSELHAALAESAIVLVRDLGAEAIILGCTGFFGCAEHIRERLAALDYHVPVIDPLPFATLMAAAFVRHGVTHSALSYPKNPRDKMLTGYSLPR</sequence>
<dbReference type="InterPro" id="IPR015942">
    <property type="entry name" value="Asp/Glu/hydantoin_racemase"/>
</dbReference>
<organism evidence="2 3">
    <name type="scientific">Sphingomonas colocasiae</name>
    <dbReference type="NCBI Taxonomy" id="1848973"/>
    <lineage>
        <taxon>Bacteria</taxon>
        <taxon>Pseudomonadati</taxon>
        <taxon>Pseudomonadota</taxon>
        <taxon>Alphaproteobacteria</taxon>
        <taxon>Sphingomonadales</taxon>
        <taxon>Sphingomonadaceae</taxon>
        <taxon>Sphingomonas</taxon>
    </lineage>
</organism>
<evidence type="ECO:0000313" key="3">
    <source>
        <dbReference type="Proteomes" id="UP000706039"/>
    </source>
</evidence>
<dbReference type="InterPro" id="IPR053714">
    <property type="entry name" value="Iso_Racemase_Enz_sf"/>
</dbReference>
<evidence type="ECO:0000256" key="1">
    <source>
        <dbReference type="ARBA" id="ARBA00038414"/>
    </source>
</evidence>
<dbReference type="Gene3D" id="3.40.50.12500">
    <property type="match status" value="1"/>
</dbReference>
<keyword evidence="3" id="KW-1185">Reference proteome</keyword>
<evidence type="ECO:0000313" key="2">
    <source>
        <dbReference type="EMBL" id="MBY8824939.1"/>
    </source>
</evidence>
<comment type="caution">
    <text evidence="2">The sequence shown here is derived from an EMBL/GenBank/DDBJ whole genome shotgun (WGS) entry which is preliminary data.</text>
</comment>
<dbReference type="Proteomes" id="UP000706039">
    <property type="component" value="Unassembled WGS sequence"/>
</dbReference>